<dbReference type="InterPro" id="IPR029063">
    <property type="entry name" value="SAM-dependent_MTases_sf"/>
</dbReference>
<feature type="domain" description="Methyltransferase" evidence="1">
    <location>
        <begin position="123"/>
        <end position="208"/>
    </location>
</feature>
<reference evidence="3" key="1">
    <citation type="submission" date="2005-09" db="EMBL/GenBank/DDBJ databases">
        <title>Annotation of the Aspergillus terreus NIH2624 genome.</title>
        <authorList>
            <person name="Birren B.W."/>
            <person name="Lander E.S."/>
            <person name="Galagan J.E."/>
            <person name="Nusbaum C."/>
            <person name="Devon K."/>
            <person name="Henn M."/>
            <person name="Ma L.-J."/>
            <person name="Jaffe D.B."/>
            <person name="Butler J."/>
            <person name="Alvarez P."/>
            <person name="Gnerre S."/>
            <person name="Grabherr M."/>
            <person name="Kleber M."/>
            <person name="Mauceli E.W."/>
            <person name="Brockman W."/>
            <person name="Rounsley S."/>
            <person name="Young S.K."/>
            <person name="LaButti K."/>
            <person name="Pushparaj V."/>
            <person name="DeCaprio D."/>
            <person name="Crawford M."/>
            <person name="Koehrsen M."/>
            <person name="Engels R."/>
            <person name="Montgomery P."/>
            <person name="Pearson M."/>
            <person name="Howarth C."/>
            <person name="Larson L."/>
            <person name="Luoma S."/>
            <person name="White J."/>
            <person name="Alvarado L."/>
            <person name="Kodira C.D."/>
            <person name="Zeng Q."/>
            <person name="Oleary S."/>
            <person name="Yandava C."/>
            <person name="Denning D.W."/>
            <person name="Nierman W.C."/>
            <person name="Milne T."/>
            <person name="Madden K."/>
        </authorList>
    </citation>
    <scope>NUCLEOTIDE SEQUENCE [LARGE SCALE GENOMIC DNA]</scope>
    <source>
        <strain evidence="3">NIH 2624 / FGSC A1156</strain>
    </source>
</reference>
<dbReference type="GO" id="GO:0008168">
    <property type="term" value="F:methyltransferase activity"/>
    <property type="evidence" value="ECO:0007669"/>
    <property type="project" value="TreeGrafter"/>
</dbReference>
<dbReference type="CDD" id="cd02440">
    <property type="entry name" value="AdoMet_MTases"/>
    <property type="match status" value="1"/>
</dbReference>
<dbReference type="PANTHER" id="PTHR43591">
    <property type="entry name" value="METHYLTRANSFERASE"/>
    <property type="match status" value="1"/>
</dbReference>
<dbReference type="HOGENOM" id="CLU_1304636_0_0_1"/>
<dbReference type="InterPro" id="IPR041698">
    <property type="entry name" value="Methyltransf_25"/>
</dbReference>
<dbReference type="GeneID" id="4316377"/>
<name>Q0CXZ4_ASPTN</name>
<dbReference type="Proteomes" id="UP000007963">
    <property type="component" value="Unassembled WGS sequence"/>
</dbReference>
<accession>Q0CXZ4</accession>
<dbReference type="Pfam" id="PF13649">
    <property type="entry name" value="Methyltransf_25"/>
    <property type="match status" value="1"/>
</dbReference>
<dbReference type="Gene3D" id="3.40.50.150">
    <property type="entry name" value="Vaccinia Virus protein VP39"/>
    <property type="match status" value="1"/>
</dbReference>
<dbReference type="PANTHER" id="PTHR43591:SF24">
    <property type="entry name" value="2-METHOXY-6-POLYPRENYL-1,4-BENZOQUINOL METHYLASE, MITOCHONDRIAL"/>
    <property type="match status" value="1"/>
</dbReference>
<dbReference type="eggNOG" id="ENOG502RBCG">
    <property type="taxonomic scope" value="Eukaryota"/>
</dbReference>
<dbReference type="RefSeq" id="XP_001208805.1">
    <property type="nucleotide sequence ID" value="XM_001208805.1"/>
</dbReference>
<dbReference type="OrthoDB" id="506498at2759"/>
<dbReference type="AlphaFoldDB" id="Q0CXZ4"/>
<protein>
    <recommendedName>
        <fullName evidence="1">Methyltransferase domain-containing protein</fullName>
    </recommendedName>
</protein>
<evidence type="ECO:0000313" key="2">
    <source>
        <dbReference type="EMBL" id="EAU38197.1"/>
    </source>
</evidence>
<gene>
    <name evidence="2" type="ORF">ATEG_01440</name>
</gene>
<organism evidence="2 3">
    <name type="scientific">Aspergillus terreus (strain NIH 2624 / FGSC A1156)</name>
    <dbReference type="NCBI Taxonomy" id="341663"/>
    <lineage>
        <taxon>Eukaryota</taxon>
        <taxon>Fungi</taxon>
        <taxon>Dikarya</taxon>
        <taxon>Ascomycota</taxon>
        <taxon>Pezizomycotina</taxon>
        <taxon>Eurotiomycetes</taxon>
        <taxon>Eurotiomycetidae</taxon>
        <taxon>Eurotiales</taxon>
        <taxon>Aspergillaceae</taxon>
        <taxon>Aspergillus</taxon>
        <taxon>Aspergillus subgen. Circumdati</taxon>
    </lineage>
</organism>
<dbReference type="VEuPathDB" id="FungiDB:ATEG_01440"/>
<dbReference type="STRING" id="341663.Q0CXZ4"/>
<proteinExistence type="predicted"/>
<evidence type="ECO:0000313" key="3">
    <source>
        <dbReference type="Proteomes" id="UP000007963"/>
    </source>
</evidence>
<dbReference type="OMA" id="STQHRIC"/>
<dbReference type="EMBL" id="CH476595">
    <property type="protein sequence ID" value="EAU38197.1"/>
    <property type="molecule type" value="Genomic_DNA"/>
</dbReference>
<dbReference type="SUPFAM" id="SSF53335">
    <property type="entry name" value="S-adenosyl-L-methionine-dependent methyltransferases"/>
    <property type="match status" value="1"/>
</dbReference>
<sequence length="211" mass="24436">MPWNILLWRASDDRFVADKILMPPWSTQHRICPPSHVKSHNREVIQGNSATTDSLSEKELDEKYLSIINIRGRGYQKFSIDHRISFEPVDEEEAERLESQHQVLNRVFDNRLIFPPVPRLRRILDCGYGAGSWAVDVAERHPDCEVIGVDISPHMNPDDTPENLWLQVDDLNHPFTFPSNHFDLVHSRLVATGINRARWPGYIRDIQRSGI</sequence>
<evidence type="ECO:0000259" key="1">
    <source>
        <dbReference type="Pfam" id="PF13649"/>
    </source>
</evidence>